<protein>
    <recommendedName>
        <fullName evidence="2">BAG domain-containing protein</fullName>
    </recommendedName>
</protein>
<dbReference type="SUPFAM" id="SSF63491">
    <property type="entry name" value="BAG domain"/>
    <property type="match status" value="1"/>
</dbReference>
<evidence type="ECO:0000256" key="1">
    <source>
        <dbReference type="SAM" id="MobiDB-lite"/>
    </source>
</evidence>
<dbReference type="EMBL" id="QUSZ01003841">
    <property type="protein sequence ID" value="RHY16942.1"/>
    <property type="molecule type" value="Genomic_DNA"/>
</dbReference>
<evidence type="ECO:0000313" key="3">
    <source>
        <dbReference type="EMBL" id="RHY16942.1"/>
    </source>
</evidence>
<gene>
    <name evidence="3" type="ORF">DYB36_009936</name>
</gene>
<sequence>MESSTTSPNKALSQLQSVAKRASDIEEVLVRRLPNQRKLVAATAAAKKWLACSVWKEDNDRIELGLRQAKLSLKQYCHRVLVQAEDLTKLLFDIDLILSEGDAIIRQERKAVVKKIQELLFMADTMSIESDSLTHFVHSCTRTTRHNKAPVAISEDDTTTETSSVGDDFELVEMVDEGATSSQGNVETESFPGQEHVDDLMSNGNDDEQVESPVDNMSTSEPVANHDTSTTKPSLPSIAPDTQEASSILPTVTAPSVATADASPEKPHTIHVHVNGHTYVTQVQGDTTHIYINERHEPSIVPCCPKVAQSNCIPQTQMCSQVPVLEVPMLRRRASFVRPALVREKPVLVSSTLAPFGRFLW</sequence>
<name>A0A397BDT5_APHAT</name>
<evidence type="ECO:0000259" key="2">
    <source>
        <dbReference type="PROSITE" id="PS51035"/>
    </source>
</evidence>
<dbReference type="InterPro" id="IPR036533">
    <property type="entry name" value="BAG_dom_sf"/>
</dbReference>
<dbReference type="PROSITE" id="PS51035">
    <property type="entry name" value="BAG"/>
    <property type="match status" value="1"/>
</dbReference>
<dbReference type="Pfam" id="PF02179">
    <property type="entry name" value="BAG"/>
    <property type="match status" value="1"/>
</dbReference>
<organism evidence="3 4">
    <name type="scientific">Aphanomyces astaci</name>
    <name type="common">Crayfish plague agent</name>
    <dbReference type="NCBI Taxonomy" id="112090"/>
    <lineage>
        <taxon>Eukaryota</taxon>
        <taxon>Sar</taxon>
        <taxon>Stramenopiles</taxon>
        <taxon>Oomycota</taxon>
        <taxon>Saprolegniomycetes</taxon>
        <taxon>Saprolegniales</taxon>
        <taxon>Verrucalvaceae</taxon>
        <taxon>Aphanomyces</taxon>
    </lineage>
</organism>
<dbReference type="GO" id="GO:0051087">
    <property type="term" value="F:protein-folding chaperone binding"/>
    <property type="evidence" value="ECO:0007669"/>
    <property type="project" value="InterPro"/>
</dbReference>
<feature type="compositionally biased region" description="Polar residues" evidence="1">
    <location>
        <begin position="179"/>
        <end position="188"/>
    </location>
</feature>
<dbReference type="Proteomes" id="UP000265427">
    <property type="component" value="Unassembled WGS sequence"/>
</dbReference>
<proteinExistence type="predicted"/>
<feature type="region of interest" description="Disordered" evidence="1">
    <location>
        <begin position="179"/>
        <end position="237"/>
    </location>
</feature>
<comment type="caution">
    <text evidence="3">The sequence shown here is derived from an EMBL/GenBank/DDBJ whole genome shotgun (WGS) entry which is preliminary data.</text>
</comment>
<dbReference type="VEuPathDB" id="FungiDB:H257_12625"/>
<feature type="compositionally biased region" description="Polar residues" evidence="1">
    <location>
        <begin position="215"/>
        <end position="234"/>
    </location>
</feature>
<dbReference type="InterPro" id="IPR003103">
    <property type="entry name" value="BAG_domain"/>
</dbReference>
<reference evidence="3 4" key="1">
    <citation type="submission" date="2018-08" db="EMBL/GenBank/DDBJ databases">
        <title>Aphanomyces genome sequencing and annotation.</title>
        <authorList>
            <person name="Minardi D."/>
            <person name="Oidtmann B."/>
            <person name="Van Der Giezen M."/>
            <person name="Studholme D.J."/>
        </authorList>
    </citation>
    <scope>NUCLEOTIDE SEQUENCE [LARGE SCALE GENOMIC DNA]</scope>
    <source>
        <strain evidence="3 4">Kv</strain>
    </source>
</reference>
<feature type="domain" description="BAG" evidence="2">
    <location>
        <begin position="87"/>
        <end position="127"/>
    </location>
</feature>
<dbReference type="AlphaFoldDB" id="A0A397BDT5"/>
<accession>A0A397BDT5</accession>
<evidence type="ECO:0000313" key="4">
    <source>
        <dbReference type="Proteomes" id="UP000265427"/>
    </source>
</evidence>
<dbReference type="Gene3D" id="1.20.58.120">
    <property type="entry name" value="BAG domain"/>
    <property type="match status" value="1"/>
</dbReference>